<evidence type="ECO:0000256" key="8">
    <source>
        <dbReference type="ARBA" id="ARBA00023180"/>
    </source>
</evidence>
<dbReference type="PANTHER" id="PTHR10412:SF11">
    <property type="entry name" value="MANNOSYL-OLIGOSACCHARIDE GLUCOSIDASE"/>
    <property type="match status" value="1"/>
</dbReference>
<dbReference type="InterPro" id="IPR031631">
    <property type="entry name" value="Glyco_hydro_63N"/>
</dbReference>
<evidence type="ECO:0000256" key="12">
    <source>
        <dbReference type="SAM" id="SignalP"/>
    </source>
</evidence>
<reference evidence="15" key="1">
    <citation type="journal article" date="2021" name="Sci. Rep.">
        <title>Diploid genomic architecture of Nitzschia inconspicua, an elite biomass production diatom.</title>
        <authorList>
            <person name="Oliver A."/>
            <person name="Podell S."/>
            <person name="Pinowska A."/>
            <person name="Traller J.C."/>
            <person name="Smith S.R."/>
            <person name="McClure R."/>
            <person name="Beliaev A."/>
            <person name="Bohutskyi P."/>
            <person name="Hill E.A."/>
            <person name="Rabines A."/>
            <person name="Zheng H."/>
            <person name="Allen L.Z."/>
            <person name="Kuo A."/>
            <person name="Grigoriev I.V."/>
            <person name="Allen A.E."/>
            <person name="Hazlebeck D."/>
            <person name="Allen E.E."/>
        </authorList>
    </citation>
    <scope>NUCLEOTIDE SEQUENCE</scope>
    <source>
        <strain evidence="15">Hildebrandi</strain>
    </source>
</reference>
<evidence type="ECO:0000256" key="10">
    <source>
        <dbReference type="ARBA" id="ARBA00038888"/>
    </source>
</evidence>
<evidence type="ECO:0000256" key="1">
    <source>
        <dbReference type="ARBA" id="ARBA00004648"/>
    </source>
</evidence>
<feature type="chain" id="PRO_5039895211" description="Mannosyl-oligosaccharide glucosidase" evidence="12">
    <location>
        <begin position="27"/>
        <end position="752"/>
    </location>
</feature>
<keyword evidence="5" id="KW-0735">Signal-anchor</keyword>
<feature type="domain" description="Glycosyl hydrolase family 63 N-terminal" evidence="14">
    <location>
        <begin position="35"/>
        <end position="160"/>
    </location>
</feature>
<dbReference type="GO" id="GO:0005789">
    <property type="term" value="C:endoplasmic reticulum membrane"/>
    <property type="evidence" value="ECO:0007669"/>
    <property type="project" value="UniProtKB-SubCell"/>
</dbReference>
<evidence type="ECO:0000259" key="13">
    <source>
        <dbReference type="Pfam" id="PF03200"/>
    </source>
</evidence>
<dbReference type="OrthoDB" id="410058at2759"/>
<comment type="function">
    <text evidence="11">Cleaves the distal alpha 1,2-linked glucose residue from the Glc(3)Man(9)GlcNAc(2) oligosaccharide precursor.</text>
</comment>
<dbReference type="PANTHER" id="PTHR10412">
    <property type="entry name" value="MANNOSYL-OLIGOSACCHARIDE GLUCOSIDASE"/>
    <property type="match status" value="1"/>
</dbReference>
<dbReference type="GO" id="GO:0009311">
    <property type="term" value="P:oligosaccharide metabolic process"/>
    <property type="evidence" value="ECO:0007669"/>
    <property type="project" value="UniProtKB-UniRule"/>
</dbReference>
<dbReference type="EC" id="3.2.1.106" evidence="10 11"/>
<gene>
    <name evidence="15" type="ORF">IV203_005625</name>
</gene>
<reference evidence="15" key="2">
    <citation type="submission" date="2021-04" db="EMBL/GenBank/DDBJ databases">
        <authorList>
            <person name="Podell S."/>
        </authorList>
    </citation>
    <scope>NUCLEOTIDE SEQUENCE</scope>
    <source>
        <strain evidence="15">Hildebrandi</strain>
    </source>
</reference>
<proteinExistence type="inferred from homology"/>
<evidence type="ECO:0000256" key="9">
    <source>
        <dbReference type="ARBA" id="ARBA00023295"/>
    </source>
</evidence>
<dbReference type="Pfam" id="PF03200">
    <property type="entry name" value="Glyco_hydro_63"/>
    <property type="match status" value="1"/>
</dbReference>
<evidence type="ECO:0000256" key="6">
    <source>
        <dbReference type="ARBA" id="ARBA00022989"/>
    </source>
</evidence>
<feature type="domain" description="Glycosyl hydrolase family 63 C-terminal" evidence="13">
    <location>
        <begin position="292"/>
        <end position="750"/>
    </location>
</feature>
<comment type="caution">
    <text evidence="15">The sequence shown here is derived from an EMBL/GenBank/DDBJ whole genome shotgun (WGS) entry which is preliminary data.</text>
</comment>
<evidence type="ECO:0000259" key="14">
    <source>
        <dbReference type="Pfam" id="PF16923"/>
    </source>
</evidence>
<accession>A0A9K3PG81</accession>
<evidence type="ECO:0000313" key="16">
    <source>
        <dbReference type="Proteomes" id="UP000693970"/>
    </source>
</evidence>
<evidence type="ECO:0000256" key="2">
    <source>
        <dbReference type="ARBA" id="ARBA00022692"/>
    </source>
</evidence>
<evidence type="ECO:0000256" key="4">
    <source>
        <dbReference type="ARBA" id="ARBA00022824"/>
    </source>
</evidence>
<feature type="signal peptide" evidence="12">
    <location>
        <begin position="1"/>
        <end position="26"/>
    </location>
</feature>
<organism evidence="15 16">
    <name type="scientific">Nitzschia inconspicua</name>
    <dbReference type="NCBI Taxonomy" id="303405"/>
    <lineage>
        <taxon>Eukaryota</taxon>
        <taxon>Sar</taxon>
        <taxon>Stramenopiles</taxon>
        <taxon>Ochrophyta</taxon>
        <taxon>Bacillariophyta</taxon>
        <taxon>Bacillariophyceae</taxon>
        <taxon>Bacillariophycidae</taxon>
        <taxon>Bacillariales</taxon>
        <taxon>Bacillariaceae</taxon>
        <taxon>Nitzschia</taxon>
    </lineage>
</organism>
<dbReference type="InterPro" id="IPR004888">
    <property type="entry name" value="Glycoside_hydrolase_63"/>
</dbReference>
<keyword evidence="8" id="KW-0325">Glycoprotein</keyword>
<dbReference type="AlphaFoldDB" id="A0A9K3PG81"/>
<keyword evidence="7" id="KW-0472">Membrane</keyword>
<dbReference type="Proteomes" id="UP000693970">
    <property type="component" value="Unassembled WGS sequence"/>
</dbReference>
<dbReference type="GO" id="GO:0004573">
    <property type="term" value="F:Glc3Man9GlcNAc2 oligosaccharide glucosidase activity"/>
    <property type="evidence" value="ECO:0007669"/>
    <property type="project" value="UniProtKB-UniRule"/>
</dbReference>
<evidence type="ECO:0000313" key="15">
    <source>
        <dbReference type="EMBL" id="KAG7346557.1"/>
    </source>
</evidence>
<keyword evidence="3 11" id="KW-0378">Hydrolase</keyword>
<keyword evidence="6" id="KW-1133">Transmembrane helix</keyword>
<evidence type="ECO:0000256" key="7">
    <source>
        <dbReference type="ARBA" id="ARBA00023136"/>
    </source>
</evidence>
<name>A0A9K3PG81_9STRA</name>
<dbReference type="Pfam" id="PF16923">
    <property type="entry name" value="Glyco_hydro_63N"/>
    <property type="match status" value="1"/>
</dbReference>
<dbReference type="InterPro" id="IPR031335">
    <property type="entry name" value="Glyco_hydro_63_C"/>
</dbReference>
<dbReference type="EMBL" id="JAGRRH010000021">
    <property type="protein sequence ID" value="KAG7346557.1"/>
    <property type="molecule type" value="Genomic_DNA"/>
</dbReference>
<keyword evidence="9 11" id="KW-0326">Glycosidase</keyword>
<comment type="similarity">
    <text evidence="11">Belongs to the glycosyl hydrolase 63 family.</text>
</comment>
<keyword evidence="2" id="KW-0812">Transmembrane</keyword>
<keyword evidence="16" id="KW-1185">Reference proteome</keyword>
<evidence type="ECO:0000256" key="5">
    <source>
        <dbReference type="ARBA" id="ARBA00022968"/>
    </source>
</evidence>
<protein>
    <recommendedName>
        <fullName evidence="10 11">Mannosyl-oligosaccharide glucosidase</fullName>
        <ecNumber evidence="10 11">3.2.1.106</ecNumber>
    </recommendedName>
</protein>
<sequence length="752" mass="87111">MPSTMIILVVILALLTLFETIDHVVAVNMTVSKLCGTYRSYPYVGIQCQNPNSPVMGLLWYQPSIVGNTTSLKTLLRHESNHDDTLQQFGWNQHDGTGYGTQKIIDQQNHIKLSATWVHPNQQKCGDTKNARWVLRVTGEAIEKMPTDLSLFWYVGVPGDFIAQYDPSSGIINGRNFQTSIVPSNTTRYASYWDDKCCQSKIYNATYFAVFQAPQHFNPKTNILQELRNPTSSLPPHLFDASSLYRAETVLVGNQIVQQLFLTTPFQVDFHLRLHESKYAASHDSLCQPNWEEVTTAINEARHRFQRRFKNIFMGGRQTEVSSIHRRVSSLEWTREQIRMAQYALGNMLSSISYMHGTSQIYDNITKEIRTGPPTIGWTIVPDRPDHAQGYLWDDGFHQQLMHLWDMDWAEEILGSWYGMADEQGWIPRQMILGDEARWSARPSSWPQVPGSANPPSHHWVLHSFLRNFRKDEGEKFKSFLRSIWDPLERNIEWYLRTQASEIPGFFRWKGRTKEFCLPSGMDDYPRAPILTRMEAHLDLHCWMIVSCRAISKIASILGWHHKSVLYEERTVDLTNRMLNSFWDEKNGVFDDFYLDENKNKIFVGHLGYLNFFPIFLDVLPTNSSMFLHVLLRLLDRDNGLWTKYGLRSLSDKDPYFMKGDSYWTGPIWLNVNYLAVATLFRYSNLEEFPIHATVLKGYTELRQGLIQLVVDQFTETGFIWEVYDAKTGKGLDNHPFTGWSALIVNIMAELY</sequence>
<dbReference type="GO" id="GO:0006487">
    <property type="term" value="P:protein N-linked glycosylation"/>
    <property type="evidence" value="ECO:0007669"/>
    <property type="project" value="UniProtKB-UniRule"/>
</dbReference>
<keyword evidence="12" id="KW-0732">Signal</keyword>
<evidence type="ECO:0000256" key="3">
    <source>
        <dbReference type="ARBA" id="ARBA00022801"/>
    </source>
</evidence>
<comment type="subcellular location">
    <subcellularLocation>
        <location evidence="1 11">Endoplasmic reticulum membrane</location>
        <topology evidence="1 11">Single-pass type II membrane protein</topology>
    </subcellularLocation>
</comment>
<evidence type="ECO:0000256" key="11">
    <source>
        <dbReference type="RuleBase" id="RU368089"/>
    </source>
</evidence>
<comment type="catalytic activity">
    <reaction evidence="11">
        <text>N(4)-(alpha-D-Glc-(1-&gt;2)-alpha-D-Glc-(1-&gt;3)-alpha-D-Glc-(1-&gt;3)-alpha-D-Man-(1-&gt;2)-alpha-D-Man-(1-&gt;2)-alpha-D-Man-(1-&gt;3)-[alpha-D-Man-(1-&gt;2)-alpha-D-Man-(1-&gt;3)-[alpha-D-Man-(1-&gt;2)-alpha-D-Man-(1-&gt;6)]-alpha-D-Man-(1-&gt;6)]-beta-D-Man-(1-&gt;4)-beta-D-GlcNAc-(1-&gt;4)-beta-D-GlcNAc)-L-asparaginyl-[protein] + H2O = N(4)-(alpha-D-Glc-(1-&gt;3)-alpha-D-Glc-(1-&gt;3)-alpha-D-Man-(1-&gt;2)-alpha-D-Man-(1-&gt;2)-alpha-D-Man-(1-&gt;3)-[alpha-D-Man-(1-&gt;2)-alpha-D-Man-(1-&gt;3)-[alpha-D-Man-(1-&gt;2)-alpha-D-Man-(1-&gt;6)]-alpha-D-Man-(1-&gt;6)]-beta-D-Man-(1-&gt;4)-beta-D-GlcNAc-(1-&gt;4)-beta-D-GlcNAc)-L-asparaginyl-[protein] + beta-D-glucose</text>
        <dbReference type="Rhea" id="RHEA:55988"/>
        <dbReference type="Rhea" id="RHEA-COMP:12806"/>
        <dbReference type="Rhea" id="RHEA-COMP:14355"/>
        <dbReference type="ChEBI" id="CHEBI:15377"/>
        <dbReference type="ChEBI" id="CHEBI:15903"/>
        <dbReference type="ChEBI" id="CHEBI:59082"/>
        <dbReference type="ChEBI" id="CHEBI:132537"/>
        <dbReference type="EC" id="3.2.1.106"/>
    </reaction>
</comment>
<keyword evidence="4 11" id="KW-0256">Endoplasmic reticulum</keyword>